<name>A0A2S3UQ74_9HYPH</name>
<evidence type="ECO:0000256" key="4">
    <source>
        <dbReference type="ARBA" id="ARBA00022701"/>
    </source>
</evidence>
<protein>
    <submittedName>
        <fullName evidence="12">CHAT domain-containing protein</fullName>
    </submittedName>
</protein>
<feature type="signal peptide" evidence="10">
    <location>
        <begin position="1"/>
        <end position="20"/>
    </location>
</feature>
<keyword evidence="9" id="KW-0206">Cytoskeleton</keyword>
<dbReference type="Gene3D" id="1.25.40.10">
    <property type="entry name" value="Tetratricopeptide repeat domain"/>
    <property type="match status" value="2"/>
</dbReference>
<keyword evidence="10" id="KW-0732">Signal</keyword>
<dbReference type="PANTHER" id="PTHR45783">
    <property type="entry name" value="KINESIN LIGHT CHAIN"/>
    <property type="match status" value="1"/>
</dbReference>
<dbReference type="PANTHER" id="PTHR45783:SF3">
    <property type="entry name" value="KINESIN LIGHT CHAIN"/>
    <property type="match status" value="1"/>
</dbReference>
<feature type="chain" id="PRO_5015410367" evidence="10">
    <location>
        <begin position="21"/>
        <end position="892"/>
    </location>
</feature>
<comment type="subcellular location">
    <subcellularLocation>
        <location evidence="1">Cytoplasm</location>
        <location evidence="1">Cytoskeleton</location>
    </subcellularLocation>
</comment>
<accession>A0A2S3UQ74</accession>
<dbReference type="OrthoDB" id="9787760at2"/>
<keyword evidence="3" id="KW-0963">Cytoplasm</keyword>
<evidence type="ECO:0000313" key="12">
    <source>
        <dbReference type="EMBL" id="POF29862.1"/>
    </source>
</evidence>
<sequence>MRGFFIFLLVFGSLLSVSGAQDSASEIGSANAEIVRLYQAGNYSEALKFAQSTLTKAEAALGAEHPDTLTSVNNLAGLYESTGRYGEAEPLYKRALEASERVLGAEHPDTLTSVNNLAFLYERTGRYGEAEPLYKLALEARERVLGAEHPDTLSSVNNLAGLYESTGRYGEAEPLYKRALEARERVLGAEHPNTLTSVNNLAGLYESTGRYGEAEPLYKRALEASERVLGAEHPDTLISVNNLAALYESTGRYGEAEPLYKRALEASERVLGAEHPDTLSSVNNLAALYESTGRYGEAEPLYKRALEASKRVLGAEHPDTISTQGNLSALLVRSGRPGEALRAFRKIDQRLDQWLRTEVRTARAATMRRQMLRLNSRYQDASFSFVLENLTTETASFAADLTLRWKKRLIQDDAVLNNLARETDDSALLELIEAVRKSRQSLSGVAFDPAVSPEEKTRLREALEAREAELRSASEKFRRFQTVSSADAGDVMLALPRNSALIEYRLYDPFDFEDASYGATSLLAVVLRPDADPVVVSLGEASVLFTLQALTVDKDLRTENDTSFQTLMRFGHNRLIAPLLDQLDGVETLYVSPDGPLQALPFEAFLDEPGLRLIERFSVRSLQTGRDLVARDRPATGKGLVAFGGVDFETMQLAALPTNAEPVADASLNRAAIDITRRQFTRFPPLPHTENEVTDIGVAYAAFRPDEPAPVVLTGKEATESAVKALSSPPRVLHFATHGYYLQSGSIEGRPLLQSGITLAGANRALTGGVNATGENGILHAIEAQTLNLYGTELVALSACDTGQGAHDYSEGLEGLPRAFYVAGAKNVLAALWPVGDQAAKEFMKRFYRNWLSQTVSDPPAALRKTKLWYLQQTNPAISDPQNWAPFILFEG</sequence>
<dbReference type="InterPro" id="IPR002151">
    <property type="entry name" value="Kinesin_light"/>
</dbReference>
<evidence type="ECO:0000256" key="6">
    <source>
        <dbReference type="ARBA" id="ARBA00022803"/>
    </source>
</evidence>
<reference evidence="12 13" key="1">
    <citation type="submission" date="2018-01" db="EMBL/GenBank/DDBJ databases">
        <title>Genomic Encyclopedia of Archaeal and Bacterial Type Strains, Phase II (KMG-II): from individual species to whole genera.</title>
        <authorList>
            <person name="Goeker M."/>
        </authorList>
    </citation>
    <scope>NUCLEOTIDE SEQUENCE [LARGE SCALE GENOMIC DNA]</scope>
    <source>
        <strain evidence="12 13">DSM 17023</strain>
    </source>
</reference>
<evidence type="ECO:0000256" key="8">
    <source>
        <dbReference type="ARBA" id="ARBA00023175"/>
    </source>
</evidence>
<evidence type="ECO:0000259" key="11">
    <source>
        <dbReference type="Pfam" id="PF12770"/>
    </source>
</evidence>
<evidence type="ECO:0000256" key="9">
    <source>
        <dbReference type="ARBA" id="ARBA00023212"/>
    </source>
</evidence>
<comment type="caution">
    <text evidence="12">The sequence shown here is derived from an EMBL/GenBank/DDBJ whole genome shotgun (WGS) entry which is preliminary data.</text>
</comment>
<comment type="similarity">
    <text evidence="2">Belongs to the kinesin light chain family.</text>
</comment>
<dbReference type="InterPro" id="IPR019734">
    <property type="entry name" value="TPR_rpt"/>
</dbReference>
<keyword evidence="5" id="KW-0677">Repeat</keyword>
<dbReference type="GO" id="GO:0019894">
    <property type="term" value="F:kinesin binding"/>
    <property type="evidence" value="ECO:0007669"/>
    <property type="project" value="TreeGrafter"/>
</dbReference>
<evidence type="ECO:0000256" key="10">
    <source>
        <dbReference type="SAM" id="SignalP"/>
    </source>
</evidence>
<keyword evidence="8" id="KW-0505">Motor protein</keyword>
<dbReference type="SMART" id="SM00028">
    <property type="entry name" value="TPR"/>
    <property type="match status" value="6"/>
</dbReference>
<dbReference type="AlphaFoldDB" id="A0A2S3UQ74"/>
<dbReference type="GO" id="GO:0005871">
    <property type="term" value="C:kinesin complex"/>
    <property type="evidence" value="ECO:0007669"/>
    <property type="project" value="InterPro"/>
</dbReference>
<evidence type="ECO:0000256" key="7">
    <source>
        <dbReference type="ARBA" id="ARBA00023054"/>
    </source>
</evidence>
<evidence type="ECO:0000313" key="13">
    <source>
        <dbReference type="Proteomes" id="UP000236959"/>
    </source>
</evidence>
<feature type="domain" description="CHAT" evidence="11">
    <location>
        <begin position="572"/>
        <end position="889"/>
    </location>
</feature>
<keyword evidence="6" id="KW-0802">TPR repeat</keyword>
<keyword evidence="13" id="KW-1185">Reference proteome</keyword>
<dbReference type="GO" id="GO:0005737">
    <property type="term" value="C:cytoplasm"/>
    <property type="evidence" value="ECO:0007669"/>
    <property type="project" value="TreeGrafter"/>
</dbReference>
<dbReference type="InterPro" id="IPR024983">
    <property type="entry name" value="CHAT_dom"/>
</dbReference>
<dbReference type="Pfam" id="PF12770">
    <property type="entry name" value="CHAT"/>
    <property type="match status" value="1"/>
</dbReference>
<evidence type="ECO:0000256" key="3">
    <source>
        <dbReference type="ARBA" id="ARBA00022490"/>
    </source>
</evidence>
<dbReference type="InterPro" id="IPR011990">
    <property type="entry name" value="TPR-like_helical_dom_sf"/>
</dbReference>
<keyword evidence="4" id="KW-0493">Microtubule</keyword>
<organism evidence="12 13">
    <name type="scientific">Roseibium marinum</name>
    <dbReference type="NCBI Taxonomy" id="281252"/>
    <lineage>
        <taxon>Bacteria</taxon>
        <taxon>Pseudomonadati</taxon>
        <taxon>Pseudomonadota</taxon>
        <taxon>Alphaproteobacteria</taxon>
        <taxon>Hyphomicrobiales</taxon>
        <taxon>Stappiaceae</taxon>
        <taxon>Roseibium</taxon>
    </lineage>
</organism>
<dbReference type="GO" id="GO:0005874">
    <property type="term" value="C:microtubule"/>
    <property type="evidence" value="ECO:0007669"/>
    <property type="project" value="UniProtKB-KW"/>
</dbReference>
<dbReference type="Pfam" id="PF13424">
    <property type="entry name" value="TPR_12"/>
    <property type="match status" value="3"/>
</dbReference>
<dbReference type="PRINTS" id="PR00381">
    <property type="entry name" value="KINESINLIGHT"/>
</dbReference>
<dbReference type="GO" id="GO:0007018">
    <property type="term" value="P:microtubule-based movement"/>
    <property type="evidence" value="ECO:0007669"/>
    <property type="project" value="TreeGrafter"/>
</dbReference>
<keyword evidence="7" id="KW-0175">Coiled coil</keyword>
<evidence type="ECO:0000256" key="5">
    <source>
        <dbReference type="ARBA" id="ARBA00022737"/>
    </source>
</evidence>
<dbReference type="Proteomes" id="UP000236959">
    <property type="component" value="Unassembled WGS sequence"/>
</dbReference>
<evidence type="ECO:0000256" key="2">
    <source>
        <dbReference type="ARBA" id="ARBA00009622"/>
    </source>
</evidence>
<evidence type="ECO:0000256" key="1">
    <source>
        <dbReference type="ARBA" id="ARBA00004245"/>
    </source>
</evidence>
<dbReference type="EMBL" id="PPCN01000008">
    <property type="protein sequence ID" value="POF29862.1"/>
    <property type="molecule type" value="Genomic_DNA"/>
</dbReference>
<proteinExistence type="inferred from homology"/>
<dbReference type="RefSeq" id="WP_103223900.1">
    <property type="nucleotide sequence ID" value="NZ_PPCN01000008.1"/>
</dbReference>
<gene>
    <name evidence="12" type="ORF">CLV41_108288</name>
</gene>
<dbReference type="Pfam" id="PF13374">
    <property type="entry name" value="TPR_10"/>
    <property type="match status" value="1"/>
</dbReference>
<dbReference type="SUPFAM" id="SSF48452">
    <property type="entry name" value="TPR-like"/>
    <property type="match status" value="1"/>
</dbReference>